<reference evidence="1" key="1">
    <citation type="journal article" date="2023" name="Insect Mol. Biol.">
        <title>Genome sequencing provides insights into the evolution of gene families encoding plant cell wall-degrading enzymes in longhorned beetles.</title>
        <authorList>
            <person name="Shin N.R."/>
            <person name="Okamura Y."/>
            <person name="Kirsch R."/>
            <person name="Pauchet Y."/>
        </authorList>
    </citation>
    <scope>NUCLEOTIDE SEQUENCE</scope>
    <source>
        <strain evidence="1">AMC_N1</strain>
    </source>
</reference>
<dbReference type="Proteomes" id="UP001162162">
    <property type="component" value="Unassembled WGS sequence"/>
</dbReference>
<evidence type="ECO:0000313" key="2">
    <source>
        <dbReference type="Proteomes" id="UP001162162"/>
    </source>
</evidence>
<proteinExistence type="predicted"/>
<dbReference type="AlphaFoldDB" id="A0AAV8Y2X4"/>
<protein>
    <submittedName>
        <fullName evidence="1">Uncharacterized protein</fullName>
    </submittedName>
</protein>
<evidence type="ECO:0000313" key="1">
    <source>
        <dbReference type="EMBL" id="KAJ8945434.1"/>
    </source>
</evidence>
<dbReference type="EMBL" id="JAPWTK010000216">
    <property type="protein sequence ID" value="KAJ8945434.1"/>
    <property type="molecule type" value="Genomic_DNA"/>
</dbReference>
<gene>
    <name evidence="1" type="ORF">NQ318_009890</name>
</gene>
<sequence>MRIAFTIPNTYNYYQIQGSIEIQGSFEVIAEPLWKQSVILKKHQSLGGRLRTLLLFLTHIIITRSEDRLRYKHRQ</sequence>
<keyword evidence="2" id="KW-1185">Reference proteome</keyword>
<accession>A0AAV8Y2X4</accession>
<organism evidence="1 2">
    <name type="scientific">Aromia moschata</name>
    <dbReference type="NCBI Taxonomy" id="1265417"/>
    <lineage>
        <taxon>Eukaryota</taxon>
        <taxon>Metazoa</taxon>
        <taxon>Ecdysozoa</taxon>
        <taxon>Arthropoda</taxon>
        <taxon>Hexapoda</taxon>
        <taxon>Insecta</taxon>
        <taxon>Pterygota</taxon>
        <taxon>Neoptera</taxon>
        <taxon>Endopterygota</taxon>
        <taxon>Coleoptera</taxon>
        <taxon>Polyphaga</taxon>
        <taxon>Cucujiformia</taxon>
        <taxon>Chrysomeloidea</taxon>
        <taxon>Cerambycidae</taxon>
        <taxon>Cerambycinae</taxon>
        <taxon>Callichromatini</taxon>
        <taxon>Aromia</taxon>
    </lineage>
</organism>
<comment type="caution">
    <text evidence="1">The sequence shown here is derived from an EMBL/GenBank/DDBJ whole genome shotgun (WGS) entry which is preliminary data.</text>
</comment>
<name>A0AAV8Y2X4_9CUCU</name>